<comment type="caution">
    <text evidence="7">The sequence shown here is derived from an EMBL/GenBank/DDBJ whole genome shotgun (WGS) entry which is preliminary data.</text>
</comment>
<protein>
    <recommendedName>
        <fullName evidence="2">cysteine-S-conjugate beta-lyase</fullName>
        <ecNumber evidence="2">4.4.1.13</ecNumber>
    </recommendedName>
</protein>
<evidence type="ECO:0000256" key="1">
    <source>
        <dbReference type="ARBA" id="ARBA00001933"/>
    </source>
</evidence>
<keyword evidence="7" id="KW-0032">Aminotransferase</keyword>
<dbReference type="PANTHER" id="PTHR43525:SF1">
    <property type="entry name" value="PROTEIN MALY"/>
    <property type="match status" value="1"/>
</dbReference>
<dbReference type="InterPro" id="IPR015421">
    <property type="entry name" value="PyrdxlP-dep_Trfase_major"/>
</dbReference>
<evidence type="ECO:0000259" key="6">
    <source>
        <dbReference type="Pfam" id="PF00155"/>
    </source>
</evidence>
<dbReference type="Gene3D" id="3.40.640.10">
    <property type="entry name" value="Type I PLP-dependent aspartate aminotransferase-like (Major domain)"/>
    <property type="match status" value="1"/>
</dbReference>
<proteinExistence type="inferred from homology"/>
<dbReference type="Proteomes" id="UP000886780">
    <property type="component" value="Unassembled WGS sequence"/>
</dbReference>
<evidence type="ECO:0000256" key="5">
    <source>
        <dbReference type="ARBA" id="ARBA00037974"/>
    </source>
</evidence>
<dbReference type="AlphaFoldDB" id="A0A9D1W4V9"/>
<dbReference type="Gene3D" id="3.90.1150.10">
    <property type="entry name" value="Aspartate Aminotransferase, domain 1"/>
    <property type="match status" value="1"/>
</dbReference>
<dbReference type="InterPro" id="IPR004839">
    <property type="entry name" value="Aminotransferase_I/II_large"/>
</dbReference>
<name>A0A9D1W4V9_9FIRM</name>
<dbReference type="GO" id="GO:0008483">
    <property type="term" value="F:transaminase activity"/>
    <property type="evidence" value="ECO:0007669"/>
    <property type="project" value="UniProtKB-KW"/>
</dbReference>
<dbReference type="CDD" id="cd00609">
    <property type="entry name" value="AAT_like"/>
    <property type="match status" value="1"/>
</dbReference>
<reference evidence="7" key="2">
    <citation type="submission" date="2021-04" db="EMBL/GenBank/DDBJ databases">
        <authorList>
            <person name="Gilroy R."/>
        </authorList>
    </citation>
    <scope>NUCLEOTIDE SEQUENCE</scope>
    <source>
        <strain evidence="7">ChiGjej4B4-12881</strain>
    </source>
</reference>
<dbReference type="GO" id="GO:0047804">
    <property type="term" value="F:cysteine-S-conjugate beta-lyase activity"/>
    <property type="evidence" value="ECO:0007669"/>
    <property type="project" value="UniProtKB-EC"/>
</dbReference>
<dbReference type="EC" id="4.4.1.13" evidence="2"/>
<dbReference type="InterPro" id="IPR015422">
    <property type="entry name" value="PyrdxlP-dep_Trfase_small"/>
</dbReference>
<dbReference type="Pfam" id="PF00155">
    <property type="entry name" value="Aminotran_1_2"/>
    <property type="match status" value="1"/>
</dbReference>
<gene>
    <name evidence="7" type="ORF">IAA28_08140</name>
</gene>
<dbReference type="EMBL" id="DXEU01000146">
    <property type="protein sequence ID" value="HIX52761.1"/>
    <property type="molecule type" value="Genomic_DNA"/>
</dbReference>
<dbReference type="InterPro" id="IPR051798">
    <property type="entry name" value="Class-II_PLP-Dep_Aminotrans"/>
</dbReference>
<evidence type="ECO:0000313" key="8">
    <source>
        <dbReference type="Proteomes" id="UP000886780"/>
    </source>
</evidence>
<evidence type="ECO:0000256" key="3">
    <source>
        <dbReference type="ARBA" id="ARBA00022898"/>
    </source>
</evidence>
<reference evidence="7" key="1">
    <citation type="journal article" date="2021" name="PeerJ">
        <title>Extensive microbial diversity within the chicken gut microbiome revealed by metagenomics and culture.</title>
        <authorList>
            <person name="Gilroy R."/>
            <person name="Ravi A."/>
            <person name="Getino M."/>
            <person name="Pursley I."/>
            <person name="Horton D.L."/>
            <person name="Alikhan N.F."/>
            <person name="Baker D."/>
            <person name="Gharbi K."/>
            <person name="Hall N."/>
            <person name="Watson M."/>
            <person name="Adriaenssens E.M."/>
            <person name="Foster-Nyarko E."/>
            <person name="Jarju S."/>
            <person name="Secka A."/>
            <person name="Antonio M."/>
            <person name="Oren A."/>
            <person name="Chaudhuri R.R."/>
            <person name="La Ragione R."/>
            <person name="Hildebrand F."/>
            <person name="Pallen M.J."/>
        </authorList>
    </citation>
    <scope>NUCLEOTIDE SEQUENCE</scope>
    <source>
        <strain evidence="7">ChiGjej4B4-12881</strain>
    </source>
</reference>
<dbReference type="InterPro" id="IPR015424">
    <property type="entry name" value="PyrdxlP-dep_Trfase"/>
</dbReference>
<keyword evidence="4" id="KW-0456">Lyase</keyword>
<comment type="similarity">
    <text evidence="5">Belongs to the class-II pyridoxal-phosphate-dependent aminotransferase family. MalY/PatB cystathionine beta-lyase subfamily.</text>
</comment>
<keyword evidence="7" id="KW-0808">Transferase</keyword>
<sequence length="339" mass="38777">MRRRLDHPMFGYFKPDERFYSSIIRWHRERYGVGDLKEANISYQHSVLGALSSAVEAFTVKGKGVLVQTPGYAKFREIIEMRGRRVVKNPLIWDGATYRLDFEDMERKIVEEKIRLAVFCSPHNPTGRVWTREELETYAEICLRHGVLMVSDEIWADFSRGEGHIPLHSVSEEAKNRTISFYSPTKTFNLAGLVISYGVVYDAELMRRFQAQSNLSHYNNCNALSMEASIAAYSQGGEWVDALNCHIGKNTEYVYRFIQEKMPGVRTWKAEGTYLMWLDFSGLGLTADEVVSRCCSDAGVLLNDGRTCIDDGDCCMRMNVAAPESYVREGMERLRAAFF</sequence>
<organism evidence="7 8">
    <name type="scientific">Candidatus Lachnoclostridium stercoripullorum</name>
    <dbReference type="NCBI Taxonomy" id="2838635"/>
    <lineage>
        <taxon>Bacteria</taxon>
        <taxon>Bacillati</taxon>
        <taxon>Bacillota</taxon>
        <taxon>Clostridia</taxon>
        <taxon>Lachnospirales</taxon>
        <taxon>Lachnospiraceae</taxon>
    </lineage>
</organism>
<comment type="cofactor">
    <cofactor evidence="1">
        <name>pyridoxal 5'-phosphate</name>
        <dbReference type="ChEBI" id="CHEBI:597326"/>
    </cofactor>
</comment>
<feature type="domain" description="Aminotransferase class I/classII large" evidence="6">
    <location>
        <begin position="17"/>
        <end position="334"/>
    </location>
</feature>
<evidence type="ECO:0000256" key="2">
    <source>
        <dbReference type="ARBA" id="ARBA00012224"/>
    </source>
</evidence>
<accession>A0A9D1W4V9</accession>
<dbReference type="GO" id="GO:0030170">
    <property type="term" value="F:pyridoxal phosphate binding"/>
    <property type="evidence" value="ECO:0007669"/>
    <property type="project" value="InterPro"/>
</dbReference>
<dbReference type="SUPFAM" id="SSF53383">
    <property type="entry name" value="PLP-dependent transferases"/>
    <property type="match status" value="1"/>
</dbReference>
<evidence type="ECO:0000256" key="4">
    <source>
        <dbReference type="ARBA" id="ARBA00023239"/>
    </source>
</evidence>
<keyword evidence="3" id="KW-0663">Pyridoxal phosphate</keyword>
<dbReference type="PANTHER" id="PTHR43525">
    <property type="entry name" value="PROTEIN MALY"/>
    <property type="match status" value="1"/>
</dbReference>
<evidence type="ECO:0000313" key="7">
    <source>
        <dbReference type="EMBL" id="HIX52761.1"/>
    </source>
</evidence>